<sequence>MTAAGLVIDAVIHFRLASDYQAAWPDGIGGGTIFRIQAAVALLAALYVLVRRSRPSFAVAFLVAVSAFGAVLLYRYVDVPQLGPIPAMYEPIWFFEKSLSAVAEGIAALTAAIGVAVGTRSAAHRVSGRR</sequence>
<comment type="caution">
    <text evidence="2">The sequence shown here is derived from an EMBL/GenBank/DDBJ whole genome shotgun (WGS) entry which is preliminary data.</text>
</comment>
<feature type="transmembrane region" description="Helical" evidence="1">
    <location>
        <begin position="57"/>
        <end position="77"/>
    </location>
</feature>
<evidence type="ECO:0000313" key="3">
    <source>
        <dbReference type="Proteomes" id="UP000582974"/>
    </source>
</evidence>
<keyword evidence="1" id="KW-0812">Transmembrane</keyword>
<keyword evidence="1" id="KW-1133">Transmembrane helix</keyword>
<dbReference type="EMBL" id="JACCKD010000005">
    <property type="protein sequence ID" value="MBA0127031.1"/>
    <property type="molecule type" value="Genomic_DNA"/>
</dbReference>
<organism evidence="2 3">
    <name type="scientific">Haloechinothrix aidingensis</name>
    <dbReference type="NCBI Taxonomy" id="2752311"/>
    <lineage>
        <taxon>Bacteria</taxon>
        <taxon>Bacillati</taxon>
        <taxon>Actinomycetota</taxon>
        <taxon>Actinomycetes</taxon>
        <taxon>Pseudonocardiales</taxon>
        <taxon>Pseudonocardiaceae</taxon>
        <taxon>Haloechinothrix</taxon>
    </lineage>
</organism>
<reference evidence="2 3" key="1">
    <citation type="submission" date="2020-07" db="EMBL/GenBank/DDBJ databases">
        <title>Genome of Haloechinothrix sp.</title>
        <authorList>
            <person name="Tang S.-K."/>
            <person name="Yang L."/>
            <person name="Zhu W.-Y."/>
        </authorList>
    </citation>
    <scope>NUCLEOTIDE SEQUENCE [LARGE SCALE GENOMIC DNA]</scope>
    <source>
        <strain evidence="2 3">YIM 98757</strain>
    </source>
</reference>
<feature type="transmembrane region" description="Helical" evidence="1">
    <location>
        <begin position="97"/>
        <end position="119"/>
    </location>
</feature>
<dbReference type="Proteomes" id="UP000582974">
    <property type="component" value="Unassembled WGS sequence"/>
</dbReference>
<gene>
    <name evidence="2" type="ORF">H0B56_15885</name>
</gene>
<protein>
    <submittedName>
        <fullName evidence="2">Uncharacterized protein</fullName>
    </submittedName>
</protein>
<evidence type="ECO:0000256" key="1">
    <source>
        <dbReference type="SAM" id="Phobius"/>
    </source>
</evidence>
<keyword evidence="1" id="KW-0472">Membrane</keyword>
<evidence type="ECO:0000313" key="2">
    <source>
        <dbReference type="EMBL" id="MBA0127031.1"/>
    </source>
</evidence>
<keyword evidence="3" id="KW-1185">Reference proteome</keyword>
<feature type="transmembrane region" description="Helical" evidence="1">
    <location>
        <begin position="32"/>
        <end position="50"/>
    </location>
</feature>
<proteinExistence type="predicted"/>
<name>A0A838ACT3_9PSEU</name>
<dbReference type="AlphaFoldDB" id="A0A838ACT3"/>
<accession>A0A838ACT3</accession>